<keyword evidence="4" id="KW-1185">Reference proteome</keyword>
<dbReference type="AlphaFoldDB" id="A0A173MAI7"/>
<feature type="domain" description="Amidohydrolase-related" evidence="2">
    <location>
        <begin position="10"/>
        <end position="282"/>
    </location>
</feature>
<accession>A0A173MAI7</accession>
<dbReference type="InterPro" id="IPR006680">
    <property type="entry name" value="Amidohydro-rel"/>
</dbReference>
<dbReference type="InterPro" id="IPR032466">
    <property type="entry name" value="Metal_Hydrolase"/>
</dbReference>
<dbReference type="Proteomes" id="UP000186917">
    <property type="component" value="Unassembled WGS sequence"/>
</dbReference>
<organism evidence="3 4">
    <name type="scientific">Filimonas lacunae</name>
    <dbReference type="NCBI Taxonomy" id="477680"/>
    <lineage>
        <taxon>Bacteria</taxon>
        <taxon>Pseudomonadati</taxon>
        <taxon>Bacteroidota</taxon>
        <taxon>Chitinophagia</taxon>
        <taxon>Chitinophagales</taxon>
        <taxon>Chitinophagaceae</taxon>
        <taxon>Filimonas</taxon>
    </lineage>
</organism>
<dbReference type="Gene3D" id="3.20.20.140">
    <property type="entry name" value="Metal-dependent hydrolases"/>
    <property type="match status" value="1"/>
</dbReference>
<dbReference type="STRING" id="477680.SAMN05421788_110243"/>
<protein>
    <submittedName>
        <fullName evidence="3">L-fuconolactonase</fullName>
    </submittedName>
</protein>
<gene>
    <name evidence="3" type="ORF">SAMN05421788_110243</name>
</gene>
<comment type="similarity">
    <text evidence="1">Belongs to the metallo-dependent hydrolases superfamily.</text>
</comment>
<evidence type="ECO:0000256" key="1">
    <source>
        <dbReference type="ARBA" id="ARBA00038310"/>
    </source>
</evidence>
<dbReference type="PANTHER" id="PTHR43569:SF2">
    <property type="entry name" value="AMIDOHYDROLASE-RELATED DOMAIN-CONTAINING PROTEIN"/>
    <property type="match status" value="1"/>
</dbReference>
<evidence type="ECO:0000313" key="3">
    <source>
        <dbReference type="EMBL" id="SIT31636.1"/>
    </source>
</evidence>
<dbReference type="EMBL" id="FTOR01000010">
    <property type="protein sequence ID" value="SIT31636.1"/>
    <property type="molecule type" value="Genomic_DNA"/>
</dbReference>
<dbReference type="KEGG" id="fln:FLA_0503"/>
<dbReference type="SUPFAM" id="SSF51556">
    <property type="entry name" value="Metallo-dependent hydrolases"/>
    <property type="match status" value="1"/>
</dbReference>
<dbReference type="OrthoDB" id="5450317at2"/>
<evidence type="ECO:0000313" key="4">
    <source>
        <dbReference type="Proteomes" id="UP000186917"/>
    </source>
</evidence>
<sequence>MSVATPIPRIDAHQHFWQFDPVRDSWITDDMSVIQRDFFAEHLAPVLEANGFDGSVLVQADQSEAQNHFMLQQANGHPFIKGIVGWVDLQAAAIADRLAYFSHYPLIKGFRHVLQGETDRQLMLKPAFMHGISQLQQYGFTYDVLIFPDQLPYIPELAKAFPQQKLVIDHIAKPYIKKGDIAQWKKDMKLLAQCPNVWCKVSGMVTEADWANWKEEDFRPYLDVVTEAFGMERLMYGSDWPVCQVAGSYEKMLSIVQHYYASFSQQEQALFFGLNATRFYQLA</sequence>
<name>A0A173MAI7_9BACT</name>
<evidence type="ECO:0000259" key="2">
    <source>
        <dbReference type="Pfam" id="PF04909"/>
    </source>
</evidence>
<reference evidence="4" key="1">
    <citation type="submission" date="2017-01" db="EMBL/GenBank/DDBJ databases">
        <authorList>
            <person name="Varghese N."/>
            <person name="Submissions S."/>
        </authorList>
    </citation>
    <scope>NUCLEOTIDE SEQUENCE [LARGE SCALE GENOMIC DNA]</scope>
    <source>
        <strain evidence="4">DSM 21054</strain>
    </source>
</reference>
<dbReference type="Pfam" id="PF04909">
    <property type="entry name" value="Amidohydro_2"/>
    <property type="match status" value="1"/>
</dbReference>
<dbReference type="GO" id="GO:0016787">
    <property type="term" value="F:hydrolase activity"/>
    <property type="evidence" value="ECO:0007669"/>
    <property type="project" value="InterPro"/>
</dbReference>
<dbReference type="InterPro" id="IPR052350">
    <property type="entry name" value="Metallo-dep_Lactonases"/>
</dbReference>
<dbReference type="RefSeq" id="WP_076381815.1">
    <property type="nucleotide sequence ID" value="NZ_AP017422.1"/>
</dbReference>
<proteinExistence type="inferred from homology"/>
<dbReference type="PANTHER" id="PTHR43569">
    <property type="entry name" value="AMIDOHYDROLASE"/>
    <property type="match status" value="1"/>
</dbReference>